<keyword evidence="7" id="KW-0548">Nucleotidyltransferase</keyword>
<dbReference type="GO" id="GO:0071555">
    <property type="term" value="P:cell wall organization"/>
    <property type="evidence" value="ECO:0007669"/>
    <property type="project" value="UniProtKB-KW"/>
</dbReference>
<dbReference type="Proteomes" id="UP000298642">
    <property type="component" value="Chromosome"/>
</dbReference>
<reference evidence="20" key="1">
    <citation type="submission" date="2018-12" db="EMBL/GenBank/DDBJ databases">
        <title>Dusodibacter welbiota gen. nov., sp. nov., isolated from human faeces and emended description of the Oscillibacter genus.</title>
        <authorList>
            <person name="Le Roy T."/>
            <person name="Van der Smissen P."/>
            <person name="Delzenne N."/>
            <person name="Muccioli G."/>
            <person name="Collet J.F."/>
            <person name="Cani P.D."/>
        </authorList>
    </citation>
    <scope>NUCLEOTIDE SEQUENCE [LARGE SCALE GENOMIC DNA]</scope>
    <source>
        <strain evidence="20">J115</strain>
    </source>
</reference>
<evidence type="ECO:0000256" key="9">
    <source>
        <dbReference type="ARBA" id="ARBA00022737"/>
    </source>
</evidence>
<keyword evidence="20" id="KW-1185">Reference proteome</keyword>
<evidence type="ECO:0000256" key="15">
    <source>
        <dbReference type="ARBA" id="ARBA00048247"/>
    </source>
</evidence>
<comment type="similarity">
    <text evidence="3">In the C-terminal section; belongs to the transferase hexapeptide repeat family.</text>
</comment>
<evidence type="ECO:0000256" key="16">
    <source>
        <dbReference type="ARBA" id="ARBA00048493"/>
    </source>
</evidence>
<dbReference type="InterPro" id="IPR018357">
    <property type="entry name" value="Hexapep_transf_CS"/>
</dbReference>
<dbReference type="GO" id="GO:0046872">
    <property type="term" value="F:metal ion binding"/>
    <property type="evidence" value="ECO:0007669"/>
    <property type="project" value="UniProtKB-KW"/>
</dbReference>
<dbReference type="SUPFAM" id="SSF51161">
    <property type="entry name" value="Trimeric LpxA-like enzymes"/>
    <property type="match status" value="1"/>
</dbReference>
<keyword evidence="8" id="KW-0479">Metal-binding</keyword>
<dbReference type="Pfam" id="PF25087">
    <property type="entry name" value="GMPPB_C"/>
    <property type="match status" value="1"/>
</dbReference>
<dbReference type="GO" id="GO:0005737">
    <property type="term" value="C:cytoplasm"/>
    <property type="evidence" value="ECO:0007669"/>
    <property type="project" value="UniProtKB-SubCell"/>
</dbReference>
<name>A0A4D7AJL8_9FIRM</name>
<comment type="similarity">
    <text evidence="4">In the N-terminal section; belongs to the N-acetylglucosamine-1-phosphate uridyltransferase family.</text>
</comment>
<comment type="subcellular location">
    <subcellularLocation>
        <location evidence="2">Cytoplasm</location>
    </subcellularLocation>
</comment>
<dbReference type="InterPro" id="IPR011004">
    <property type="entry name" value="Trimer_LpxA-like_sf"/>
</dbReference>
<dbReference type="PROSITE" id="PS00101">
    <property type="entry name" value="HEXAPEP_TRANSFERASES"/>
    <property type="match status" value="1"/>
</dbReference>
<dbReference type="InterPro" id="IPR050065">
    <property type="entry name" value="GlmU-like"/>
</dbReference>
<evidence type="ECO:0000256" key="12">
    <source>
        <dbReference type="ARBA" id="ARBA00022984"/>
    </source>
</evidence>
<dbReference type="KEGG" id="obj:EIO64_11595"/>
<sequence>MDFPQRAVFFLEEDSSLPAHSKPLMLEAVLFCPILKWMSDKLLADGVQRFFAVSSPRFAQEVRACFPEDADVTISEQHSELLDFLNTPDPVAVFVRAALPMEEAGPGFVYGAAGYELQAVWQEKMTNAVSAAELIPGWVPVFSLETVAELEPLLRERIVRRHIRAGVRVLDPNAVYIDPRVTIGRGTMLLPGTILRGETAVGCGCTIGPNAVVRDCVIGDETEINASQVNESTIGSRTHVGPFAYVRPGCAIGDDIKVGDFVEVKNSAIGDGTKISHLTYVGDSDVGRKVNFGCGTVTTNYDGVKKYRCTIEDGAFIGCNTNLVAPVTVGAGSYIAAGATITKDVPADALAVARAKQENKEGWAKRRRKLYGQEH</sequence>
<accession>A0A4D7AJL8</accession>
<evidence type="ECO:0000256" key="7">
    <source>
        <dbReference type="ARBA" id="ARBA00022695"/>
    </source>
</evidence>
<keyword evidence="14" id="KW-0961">Cell wall biogenesis/degradation</keyword>
<dbReference type="GO" id="GO:0006048">
    <property type="term" value="P:UDP-N-acetylglucosamine biosynthetic process"/>
    <property type="evidence" value="ECO:0007669"/>
    <property type="project" value="InterPro"/>
</dbReference>
<evidence type="ECO:0000256" key="5">
    <source>
        <dbReference type="ARBA" id="ARBA00022490"/>
    </source>
</evidence>
<comment type="catalytic activity">
    <reaction evidence="15">
        <text>alpha-D-glucosamine 1-phosphate + acetyl-CoA = N-acetyl-alpha-D-glucosamine 1-phosphate + CoA + H(+)</text>
        <dbReference type="Rhea" id="RHEA:13725"/>
        <dbReference type="ChEBI" id="CHEBI:15378"/>
        <dbReference type="ChEBI" id="CHEBI:57287"/>
        <dbReference type="ChEBI" id="CHEBI:57288"/>
        <dbReference type="ChEBI" id="CHEBI:57776"/>
        <dbReference type="ChEBI" id="CHEBI:58516"/>
        <dbReference type="EC" id="2.3.1.157"/>
    </reaction>
</comment>
<dbReference type="GO" id="GO:0003977">
    <property type="term" value="F:UDP-N-acetylglucosamine diphosphorylase activity"/>
    <property type="evidence" value="ECO:0007669"/>
    <property type="project" value="UniProtKB-EC"/>
</dbReference>
<comment type="cofactor">
    <cofactor evidence="1">
        <name>Mg(2+)</name>
        <dbReference type="ChEBI" id="CHEBI:18420"/>
    </cofactor>
</comment>
<keyword evidence="13" id="KW-0012">Acyltransferase</keyword>
<comment type="catalytic activity">
    <reaction evidence="16">
        <text>N-acetyl-alpha-D-glucosamine 1-phosphate + UTP + H(+) = UDP-N-acetyl-alpha-D-glucosamine + diphosphate</text>
        <dbReference type="Rhea" id="RHEA:13509"/>
        <dbReference type="ChEBI" id="CHEBI:15378"/>
        <dbReference type="ChEBI" id="CHEBI:33019"/>
        <dbReference type="ChEBI" id="CHEBI:46398"/>
        <dbReference type="ChEBI" id="CHEBI:57705"/>
        <dbReference type="ChEBI" id="CHEBI:57776"/>
        <dbReference type="EC" id="2.7.7.23"/>
    </reaction>
</comment>
<comment type="function">
    <text evidence="17">Catalyzes the last two sequential reactions in the de novo biosynthetic pathway for UDP-N-acetylglucosamine (UDP-GlcNAc). The C-terminal domain catalyzes the transfer of acetyl group from acetyl coenzyme A to glucosamine-1-phosphate (GlcN-1-P) to produce N-acetylglucosamine-1-phosphate (GlcNAc-1-P), which is converted into UDP-GlcNAc by the transfer of uridine 5-monophosphate (from uridine 5-triphosphate), a reaction catalyzed by the N-terminal domain.</text>
</comment>
<evidence type="ECO:0000256" key="1">
    <source>
        <dbReference type="ARBA" id="ARBA00001946"/>
    </source>
</evidence>
<keyword evidence="11" id="KW-0133">Cell shape</keyword>
<keyword evidence="6 19" id="KW-0808">Transferase</keyword>
<dbReference type="GO" id="GO:0009252">
    <property type="term" value="P:peptidoglycan biosynthetic process"/>
    <property type="evidence" value="ECO:0007669"/>
    <property type="project" value="UniProtKB-KW"/>
</dbReference>
<proteinExistence type="inferred from homology"/>
<evidence type="ECO:0000313" key="20">
    <source>
        <dbReference type="Proteomes" id="UP000298642"/>
    </source>
</evidence>
<evidence type="ECO:0000256" key="17">
    <source>
        <dbReference type="ARBA" id="ARBA00049628"/>
    </source>
</evidence>
<dbReference type="EMBL" id="CP034413">
    <property type="protein sequence ID" value="QCI59784.1"/>
    <property type="molecule type" value="Genomic_DNA"/>
</dbReference>
<dbReference type="PANTHER" id="PTHR43584">
    <property type="entry name" value="NUCLEOTIDYL TRANSFERASE"/>
    <property type="match status" value="1"/>
</dbReference>
<keyword evidence="10" id="KW-0460">Magnesium</keyword>
<evidence type="ECO:0000256" key="13">
    <source>
        <dbReference type="ARBA" id="ARBA00023315"/>
    </source>
</evidence>
<gene>
    <name evidence="19" type="ORF">EIO64_11595</name>
</gene>
<evidence type="ECO:0000256" key="8">
    <source>
        <dbReference type="ARBA" id="ARBA00022723"/>
    </source>
</evidence>
<dbReference type="PANTHER" id="PTHR43584:SF3">
    <property type="entry name" value="BIFUNCTIONAL PROTEIN GLMU"/>
    <property type="match status" value="1"/>
</dbReference>
<evidence type="ECO:0000256" key="10">
    <source>
        <dbReference type="ARBA" id="ARBA00022842"/>
    </source>
</evidence>
<dbReference type="InterPro" id="IPR056729">
    <property type="entry name" value="GMPPB_C"/>
</dbReference>
<evidence type="ECO:0000256" key="3">
    <source>
        <dbReference type="ARBA" id="ARBA00007707"/>
    </source>
</evidence>
<dbReference type="Gene3D" id="2.160.10.10">
    <property type="entry name" value="Hexapeptide repeat proteins"/>
    <property type="match status" value="1"/>
</dbReference>
<keyword evidence="9" id="KW-0677">Repeat</keyword>
<evidence type="ECO:0000256" key="14">
    <source>
        <dbReference type="ARBA" id="ARBA00023316"/>
    </source>
</evidence>
<dbReference type="InterPro" id="IPR038009">
    <property type="entry name" value="GlmU_C_LbH"/>
</dbReference>
<feature type="domain" description="Mannose-1-phosphate guanyltransferase C-terminal" evidence="18">
    <location>
        <begin position="174"/>
        <end position="260"/>
    </location>
</feature>
<keyword evidence="12" id="KW-0573">Peptidoglycan synthesis</keyword>
<evidence type="ECO:0000256" key="4">
    <source>
        <dbReference type="ARBA" id="ARBA00007947"/>
    </source>
</evidence>
<dbReference type="Pfam" id="PF00132">
    <property type="entry name" value="Hexapep"/>
    <property type="match status" value="1"/>
</dbReference>
<evidence type="ECO:0000256" key="6">
    <source>
        <dbReference type="ARBA" id="ARBA00022679"/>
    </source>
</evidence>
<evidence type="ECO:0000256" key="11">
    <source>
        <dbReference type="ARBA" id="ARBA00022960"/>
    </source>
</evidence>
<protein>
    <submittedName>
        <fullName evidence="19">Glucosamine-1-phosphate N-acetyltransferase</fullName>
    </submittedName>
</protein>
<keyword evidence="5" id="KW-0963">Cytoplasm</keyword>
<evidence type="ECO:0000313" key="19">
    <source>
        <dbReference type="EMBL" id="QCI59784.1"/>
    </source>
</evidence>
<dbReference type="CDD" id="cd03353">
    <property type="entry name" value="LbH_GlmU_C"/>
    <property type="match status" value="1"/>
</dbReference>
<evidence type="ECO:0000259" key="18">
    <source>
        <dbReference type="Pfam" id="PF25087"/>
    </source>
</evidence>
<dbReference type="InterPro" id="IPR001451">
    <property type="entry name" value="Hexapep"/>
</dbReference>
<evidence type="ECO:0000256" key="2">
    <source>
        <dbReference type="ARBA" id="ARBA00004496"/>
    </source>
</evidence>
<organism evidence="19 20">
    <name type="scientific">Dysosmobacter welbionis</name>
    <dbReference type="NCBI Taxonomy" id="2093857"/>
    <lineage>
        <taxon>Bacteria</taxon>
        <taxon>Bacillati</taxon>
        <taxon>Bacillota</taxon>
        <taxon>Clostridia</taxon>
        <taxon>Eubacteriales</taxon>
        <taxon>Oscillospiraceae</taxon>
        <taxon>Dysosmobacter</taxon>
    </lineage>
</organism>
<dbReference type="GO" id="GO:0008360">
    <property type="term" value="P:regulation of cell shape"/>
    <property type="evidence" value="ECO:0007669"/>
    <property type="project" value="UniProtKB-KW"/>
</dbReference>
<dbReference type="RefSeq" id="WP_021748685.1">
    <property type="nucleotide sequence ID" value="NZ_CAUWCU010000039.1"/>
</dbReference>
<dbReference type="GO" id="GO:0019134">
    <property type="term" value="F:glucosamine-1-phosphate N-acetyltransferase activity"/>
    <property type="evidence" value="ECO:0007669"/>
    <property type="project" value="UniProtKB-EC"/>
</dbReference>
<dbReference type="AlphaFoldDB" id="A0A4D7AJL8"/>